<feature type="domain" description="CX" evidence="4">
    <location>
        <begin position="177"/>
        <end position="217"/>
    </location>
</feature>
<dbReference type="AlphaFoldDB" id="A0A2A2LAJ5"/>
<accession>A0A2A2LAJ5</accession>
<evidence type="ECO:0000259" key="4">
    <source>
        <dbReference type="Pfam" id="PF01705"/>
    </source>
</evidence>
<dbReference type="PANTHER" id="PTHR47520">
    <property type="entry name" value="CX DOMAIN-CONTAINING PROTEIN-RELATED"/>
    <property type="match status" value="1"/>
</dbReference>
<gene>
    <name evidence="5" type="ORF">WR25_02609</name>
</gene>
<sequence length="321" mass="34411">MFNRVLFLVILIASPAVSRRSGGMFSSRGFPSQGGGFRPAQPGGFHPQPHPSAGGFRPAAPGGGFSNVRAPPPVSGFRSGKGPGSTHSSSALKHALIGGAIGAVGGILAYEAGKAIIRSATSPFNYNNRPYYWDNHYQGKPGTFECSMRLDTLQKVSETPTTTAAPSTDNATTTIATITTTAANSLGNIQFSDGSKPYRIVWGCRAGVEQCCGTDCCALPQQAAPPSETRQIGVGGFVLAILLVLLLIGCCCCLLAYKMCRETLDCILPRDEHKHYEDHQMQHYQTDAYPPQGQAYYPAQPYPSQPVYNPPAQYPNQPYYR</sequence>
<dbReference type="PANTHER" id="PTHR47520:SF8">
    <property type="entry name" value="CX DOMAIN-CONTAINING PROTEIN"/>
    <property type="match status" value="1"/>
</dbReference>
<evidence type="ECO:0000256" key="1">
    <source>
        <dbReference type="SAM" id="MobiDB-lite"/>
    </source>
</evidence>
<feature type="chain" id="PRO_5012810380" description="CX domain-containing protein" evidence="3">
    <location>
        <begin position="19"/>
        <end position="321"/>
    </location>
</feature>
<keyword evidence="6" id="KW-1185">Reference proteome</keyword>
<keyword evidence="2" id="KW-1133">Transmembrane helix</keyword>
<feature type="compositionally biased region" description="Low complexity" evidence="1">
    <location>
        <begin position="51"/>
        <end position="60"/>
    </location>
</feature>
<keyword evidence="3" id="KW-0732">Signal</keyword>
<protein>
    <recommendedName>
        <fullName evidence="4">CX domain-containing protein</fullName>
    </recommendedName>
</protein>
<evidence type="ECO:0000313" key="5">
    <source>
        <dbReference type="EMBL" id="PAV83085.1"/>
    </source>
</evidence>
<evidence type="ECO:0000313" key="6">
    <source>
        <dbReference type="Proteomes" id="UP000218231"/>
    </source>
</evidence>
<organism evidence="5 6">
    <name type="scientific">Diploscapter pachys</name>
    <dbReference type="NCBI Taxonomy" id="2018661"/>
    <lineage>
        <taxon>Eukaryota</taxon>
        <taxon>Metazoa</taxon>
        <taxon>Ecdysozoa</taxon>
        <taxon>Nematoda</taxon>
        <taxon>Chromadorea</taxon>
        <taxon>Rhabditida</taxon>
        <taxon>Rhabditina</taxon>
        <taxon>Rhabditomorpha</taxon>
        <taxon>Rhabditoidea</taxon>
        <taxon>Rhabditidae</taxon>
        <taxon>Diploscapter</taxon>
    </lineage>
</organism>
<dbReference type="OrthoDB" id="5871812at2759"/>
<dbReference type="STRING" id="2018661.A0A2A2LAJ5"/>
<dbReference type="Pfam" id="PF01705">
    <property type="entry name" value="CX"/>
    <property type="match status" value="1"/>
</dbReference>
<keyword evidence="2" id="KW-0812">Transmembrane</keyword>
<dbReference type="InterPro" id="IPR002619">
    <property type="entry name" value="CX"/>
</dbReference>
<feature type="signal peptide" evidence="3">
    <location>
        <begin position="1"/>
        <end position="18"/>
    </location>
</feature>
<dbReference type="EMBL" id="LIAE01006998">
    <property type="protein sequence ID" value="PAV83085.1"/>
    <property type="molecule type" value="Genomic_DNA"/>
</dbReference>
<keyword evidence="2" id="KW-0472">Membrane</keyword>
<feature type="transmembrane region" description="Helical" evidence="2">
    <location>
        <begin position="232"/>
        <end position="257"/>
    </location>
</feature>
<proteinExistence type="predicted"/>
<comment type="caution">
    <text evidence="5">The sequence shown here is derived from an EMBL/GenBank/DDBJ whole genome shotgun (WGS) entry which is preliminary data.</text>
</comment>
<evidence type="ECO:0000256" key="2">
    <source>
        <dbReference type="SAM" id="Phobius"/>
    </source>
</evidence>
<evidence type="ECO:0000256" key="3">
    <source>
        <dbReference type="SAM" id="SignalP"/>
    </source>
</evidence>
<dbReference type="Proteomes" id="UP000218231">
    <property type="component" value="Unassembled WGS sequence"/>
</dbReference>
<reference evidence="5 6" key="1">
    <citation type="journal article" date="2017" name="Curr. Biol.">
        <title>Genome architecture and evolution of a unichromosomal asexual nematode.</title>
        <authorList>
            <person name="Fradin H."/>
            <person name="Zegar C."/>
            <person name="Gutwein M."/>
            <person name="Lucas J."/>
            <person name="Kovtun M."/>
            <person name="Corcoran D."/>
            <person name="Baugh L.R."/>
            <person name="Kiontke K."/>
            <person name="Gunsalus K."/>
            <person name="Fitch D.H."/>
            <person name="Piano F."/>
        </authorList>
    </citation>
    <scope>NUCLEOTIDE SEQUENCE [LARGE SCALE GENOMIC DNA]</scope>
    <source>
        <strain evidence="5">PF1309</strain>
    </source>
</reference>
<feature type="region of interest" description="Disordered" evidence="1">
    <location>
        <begin position="32"/>
        <end position="89"/>
    </location>
</feature>
<name>A0A2A2LAJ5_9BILA</name>